<comment type="catalytic activity">
    <reaction evidence="1">
        <text>9-(9Z-hexadecenoyloxy)-octadecanoate + H2O = (9Z)-hexadecenoate + 9-hydroxy-octadecanoate + H(+)</text>
        <dbReference type="Rhea" id="RHEA:52068"/>
        <dbReference type="ChEBI" id="CHEBI:15377"/>
        <dbReference type="ChEBI" id="CHEBI:15378"/>
        <dbReference type="ChEBI" id="CHEBI:32372"/>
        <dbReference type="ChEBI" id="CHEBI:136286"/>
        <dbReference type="ChEBI" id="CHEBI:136309"/>
    </reaction>
    <physiologicalReaction direction="left-to-right" evidence="1">
        <dbReference type="Rhea" id="RHEA:52069"/>
    </physiologicalReaction>
</comment>
<proteinExistence type="inferred from homology"/>
<dbReference type="Pfam" id="PF04750">
    <property type="entry name" value="Far-17a_AIG1"/>
    <property type="match status" value="1"/>
</dbReference>
<comment type="catalytic activity">
    <reaction evidence="9">
        <text>9-hexadecanoyloxy-octadecanoate + H2O = 9-hydroxy-octadecanoate + hexadecanoate + H(+)</text>
        <dbReference type="Rhea" id="RHEA:52052"/>
        <dbReference type="ChEBI" id="CHEBI:7896"/>
        <dbReference type="ChEBI" id="CHEBI:15377"/>
        <dbReference type="ChEBI" id="CHEBI:15378"/>
        <dbReference type="ChEBI" id="CHEBI:83670"/>
        <dbReference type="ChEBI" id="CHEBI:136286"/>
    </reaction>
    <physiologicalReaction direction="left-to-right" evidence="9">
        <dbReference type="Rhea" id="RHEA:52053"/>
    </physiologicalReaction>
</comment>
<evidence type="ECO:0000256" key="11">
    <source>
        <dbReference type="ARBA" id="ARBA00048701"/>
    </source>
</evidence>
<evidence type="ECO:0000256" key="2">
    <source>
        <dbReference type="ARBA" id="ARBA00004127"/>
    </source>
</evidence>
<feature type="transmembrane region" description="Helical" evidence="17">
    <location>
        <begin position="21"/>
        <end position="48"/>
    </location>
</feature>
<feature type="transmembrane region" description="Helical" evidence="17">
    <location>
        <begin position="218"/>
        <end position="242"/>
    </location>
</feature>
<protein>
    <recommendedName>
        <fullName evidence="20">Androgen-dependent TFPI-regulating protein-like</fullName>
    </recommendedName>
</protein>
<gene>
    <name evidence="18" type="ORF">PIBRA_LOCUS13330</name>
</gene>
<evidence type="ECO:0008006" key="20">
    <source>
        <dbReference type="Google" id="ProtNLM"/>
    </source>
</evidence>
<feature type="transmembrane region" description="Helical" evidence="17">
    <location>
        <begin position="184"/>
        <end position="212"/>
    </location>
</feature>
<dbReference type="PANTHER" id="PTHR10989">
    <property type="entry name" value="ANDROGEN-INDUCED PROTEIN 1-RELATED"/>
    <property type="match status" value="1"/>
</dbReference>
<comment type="catalytic activity">
    <reaction evidence="7">
        <text>12-hexadecanoyloxy-octadecanoate + H2O = 12-hydroxyoctadecanoate + hexadecanoate + H(+)</text>
        <dbReference type="Rhea" id="RHEA:52056"/>
        <dbReference type="ChEBI" id="CHEBI:7896"/>
        <dbReference type="ChEBI" id="CHEBI:15377"/>
        <dbReference type="ChEBI" id="CHEBI:15378"/>
        <dbReference type="ChEBI" id="CHEBI:83677"/>
        <dbReference type="ChEBI" id="CHEBI:84201"/>
    </reaction>
    <physiologicalReaction direction="left-to-right" evidence="7">
        <dbReference type="Rhea" id="RHEA:52057"/>
    </physiologicalReaction>
</comment>
<dbReference type="PANTHER" id="PTHR10989:SF16">
    <property type="entry name" value="AT02829P-RELATED"/>
    <property type="match status" value="1"/>
</dbReference>
<evidence type="ECO:0000256" key="7">
    <source>
        <dbReference type="ARBA" id="ARBA00047368"/>
    </source>
</evidence>
<keyword evidence="19" id="KW-1185">Reference proteome</keyword>
<evidence type="ECO:0000256" key="5">
    <source>
        <dbReference type="ARBA" id="ARBA00022989"/>
    </source>
</evidence>
<keyword evidence="5 17" id="KW-1133">Transmembrane helix</keyword>
<dbReference type="EMBL" id="CALOZG010000085">
    <property type="protein sequence ID" value="CAH4037691.1"/>
    <property type="molecule type" value="Genomic_DNA"/>
</dbReference>
<evidence type="ECO:0000313" key="19">
    <source>
        <dbReference type="Proteomes" id="UP001152562"/>
    </source>
</evidence>
<dbReference type="GO" id="GO:0012505">
    <property type="term" value="C:endomembrane system"/>
    <property type="evidence" value="ECO:0007669"/>
    <property type="project" value="UniProtKB-SubCell"/>
</dbReference>
<comment type="catalytic activity">
    <reaction evidence="14">
        <text>13-(9Z-octadecenoyloxy)-octadecanoate + H2O = 13-hydroxy-octadecanoate + (9Z)-octadecenoate + H(+)</text>
        <dbReference type="Rhea" id="RHEA:52064"/>
        <dbReference type="ChEBI" id="CHEBI:15377"/>
        <dbReference type="ChEBI" id="CHEBI:15378"/>
        <dbReference type="ChEBI" id="CHEBI:30823"/>
        <dbReference type="ChEBI" id="CHEBI:136303"/>
        <dbReference type="ChEBI" id="CHEBI:136304"/>
    </reaction>
    <physiologicalReaction direction="left-to-right" evidence="14">
        <dbReference type="Rhea" id="RHEA:52065"/>
    </physiologicalReaction>
</comment>
<evidence type="ECO:0000256" key="8">
    <source>
        <dbReference type="ARBA" id="ARBA00047427"/>
    </source>
</evidence>
<sequence length="260" mass="30465">MNSLRSYCQQRQHVMIQTARSNSVLLSVRICLNGAAFVHLVVVALVLLNVDMSNDIDPNVRVYTIVRWLLLTIWFNFVSLTYFPICIYCDWMELNERWEDKRARVLRKIRDVVMTSILLPTTLYCDTLFWRTWNNDPAIIAPVRIFAYLPHWTHHSLHTISGILVFLDLIMVPRKRPSSILPGAIITTIFTSVYTATVAVSYANGIVVYAVLNMFNRYQVWLLILMSYMELYFFYTLQWCLVDIVWGKITDMKNEAKKFC</sequence>
<evidence type="ECO:0000256" key="1">
    <source>
        <dbReference type="ARBA" id="ARBA00000923"/>
    </source>
</evidence>
<dbReference type="GO" id="GO:0016020">
    <property type="term" value="C:membrane"/>
    <property type="evidence" value="ECO:0007669"/>
    <property type="project" value="InterPro"/>
</dbReference>
<dbReference type="OrthoDB" id="1898221at2759"/>
<comment type="subcellular location">
    <subcellularLocation>
        <location evidence="2">Endomembrane system</location>
        <topology evidence="2">Multi-pass membrane protein</topology>
    </subcellularLocation>
</comment>
<keyword evidence="4 17" id="KW-0812">Transmembrane</keyword>
<evidence type="ECO:0000256" key="16">
    <source>
        <dbReference type="ARBA" id="ARBA00049428"/>
    </source>
</evidence>
<comment type="catalytic activity">
    <reaction evidence="13">
        <text>9-octadecanoyloxy-octadecanoate + H2O = 9-hydroxy-octadecanoate + octadecanoate + H(+)</text>
        <dbReference type="Rhea" id="RHEA:52096"/>
        <dbReference type="ChEBI" id="CHEBI:15377"/>
        <dbReference type="ChEBI" id="CHEBI:15378"/>
        <dbReference type="ChEBI" id="CHEBI:25629"/>
        <dbReference type="ChEBI" id="CHEBI:136286"/>
        <dbReference type="ChEBI" id="CHEBI:136373"/>
    </reaction>
    <physiologicalReaction direction="left-to-right" evidence="13">
        <dbReference type="Rhea" id="RHEA:52097"/>
    </physiologicalReaction>
</comment>
<comment type="similarity">
    <text evidence="3">Belongs to the AIG1 family.</text>
</comment>
<evidence type="ECO:0000256" key="4">
    <source>
        <dbReference type="ARBA" id="ARBA00022692"/>
    </source>
</evidence>
<feature type="transmembrane region" description="Helical" evidence="17">
    <location>
        <begin position="68"/>
        <end position="91"/>
    </location>
</feature>
<organism evidence="18 19">
    <name type="scientific">Pieris brassicae</name>
    <name type="common">White butterfly</name>
    <name type="synonym">Large white butterfly</name>
    <dbReference type="NCBI Taxonomy" id="7116"/>
    <lineage>
        <taxon>Eukaryota</taxon>
        <taxon>Metazoa</taxon>
        <taxon>Ecdysozoa</taxon>
        <taxon>Arthropoda</taxon>
        <taxon>Hexapoda</taxon>
        <taxon>Insecta</taxon>
        <taxon>Pterygota</taxon>
        <taxon>Neoptera</taxon>
        <taxon>Endopterygota</taxon>
        <taxon>Lepidoptera</taxon>
        <taxon>Glossata</taxon>
        <taxon>Ditrysia</taxon>
        <taxon>Papilionoidea</taxon>
        <taxon>Pieridae</taxon>
        <taxon>Pierinae</taxon>
        <taxon>Pieris</taxon>
    </lineage>
</organism>
<evidence type="ECO:0000256" key="13">
    <source>
        <dbReference type="ARBA" id="ARBA00049221"/>
    </source>
</evidence>
<evidence type="ECO:0000256" key="10">
    <source>
        <dbReference type="ARBA" id="ARBA00048680"/>
    </source>
</evidence>
<evidence type="ECO:0000256" key="14">
    <source>
        <dbReference type="ARBA" id="ARBA00049296"/>
    </source>
</evidence>
<dbReference type="Proteomes" id="UP001152562">
    <property type="component" value="Unassembled WGS sequence"/>
</dbReference>
<accession>A0A9P0TUD9</accession>
<name>A0A9P0TUD9_PIEBR</name>
<comment type="caution">
    <text evidence="18">The sequence shown here is derived from an EMBL/GenBank/DDBJ whole genome shotgun (WGS) entry which is preliminary data.</text>
</comment>
<keyword evidence="6 17" id="KW-0472">Membrane</keyword>
<evidence type="ECO:0000256" key="15">
    <source>
        <dbReference type="ARBA" id="ARBA00049322"/>
    </source>
</evidence>
<comment type="catalytic activity">
    <reaction evidence="11">
        <text>12-(9Z-octadecenoyloxy)-octadecanoate + H2O = 12-hydroxyoctadecanoate + (9Z)-octadecenoate + H(+)</text>
        <dbReference type="Rhea" id="RHEA:52060"/>
        <dbReference type="ChEBI" id="CHEBI:15377"/>
        <dbReference type="ChEBI" id="CHEBI:15378"/>
        <dbReference type="ChEBI" id="CHEBI:30823"/>
        <dbReference type="ChEBI" id="CHEBI:84201"/>
        <dbReference type="ChEBI" id="CHEBI:136302"/>
    </reaction>
    <physiologicalReaction direction="left-to-right" evidence="11">
        <dbReference type="Rhea" id="RHEA:52061"/>
    </physiologicalReaction>
</comment>
<comment type="catalytic activity">
    <reaction evidence="15">
        <text>13-(9Z-hexadecenoyloxy)-octadecanoate + H2O = 13-hydroxy-octadecanoate + (9Z)-hexadecenoate + H(+)</text>
        <dbReference type="Rhea" id="RHEA:52076"/>
        <dbReference type="ChEBI" id="CHEBI:15377"/>
        <dbReference type="ChEBI" id="CHEBI:15378"/>
        <dbReference type="ChEBI" id="CHEBI:32372"/>
        <dbReference type="ChEBI" id="CHEBI:136304"/>
        <dbReference type="ChEBI" id="CHEBI:136315"/>
    </reaction>
    <physiologicalReaction direction="left-to-right" evidence="15">
        <dbReference type="Rhea" id="RHEA:52077"/>
    </physiologicalReaction>
</comment>
<comment type="catalytic activity">
    <reaction evidence="8">
        <text>13-octadecanoyloxy-octadecanoate + H2O = 13-hydroxy-octadecanoate + octadecanoate + H(+)</text>
        <dbReference type="Rhea" id="RHEA:52084"/>
        <dbReference type="ChEBI" id="CHEBI:15377"/>
        <dbReference type="ChEBI" id="CHEBI:15378"/>
        <dbReference type="ChEBI" id="CHEBI:25629"/>
        <dbReference type="ChEBI" id="CHEBI:136304"/>
        <dbReference type="ChEBI" id="CHEBI:136335"/>
    </reaction>
    <physiologicalReaction direction="left-to-right" evidence="8">
        <dbReference type="Rhea" id="RHEA:52085"/>
    </physiologicalReaction>
</comment>
<evidence type="ECO:0000256" key="6">
    <source>
        <dbReference type="ARBA" id="ARBA00023136"/>
    </source>
</evidence>
<evidence type="ECO:0000256" key="3">
    <source>
        <dbReference type="ARBA" id="ARBA00009300"/>
    </source>
</evidence>
<evidence type="ECO:0000256" key="12">
    <source>
        <dbReference type="ARBA" id="ARBA00048800"/>
    </source>
</evidence>
<comment type="catalytic activity">
    <reaction evidence="10">
        <text>12-octadecanoyloxy-octadecanoate + H2O = 12-hydroxyoctadecanoate + octadecanoate + H(+)</text>
        <dbReference type="Rhea" id="RHEA:52080"/>
        <dbReference type="ChEBI" id="CHEBI:15377"/>
        <dbReference type="ChEBI" id="CHEBI:15378"/>
        <dbReference type="ChEBI" id="CHEBI:25629"/>
        <dbReference type="ChEBI" id="CHEBI:84201"/>
        <dbReference type="ChEBI" id="CHEBI:136330"/>
    </reaction>
    <physiologicalReaction direction="left-to-right" evidence="10">
        <dbReference type="Rhea" id="RHEA:52081"/>
    </physiologicalReaction>
</comment>
<evidence type="ECO:0000256" key="17">
    <source>
        <dbReference type="SAM" id="Phobius"/>
    </source>
</evidence>
<reference evidence="18" key="1">
    <citation type="submission" date="2022-05" db="EMBL/GenBank/DDBJ databases">
        <authorList>
            <person name="Okamura Y."/>
        </authorList>
    </citation>
    <scope>NUCLEOTIDE SEQUENCE</scope>
</reference>
<evidence type="ECO:0000256" key="9">
    <source>
        <dbReference type="ARBA" id="ARBA00047863"/>
    </source>
</evidence>
<evidence type="ECO:0000313" key="18">
    <source>
        <dbReference type="EMBL" id="CAH4037691.1"/>
    </source>
</evidence>
<dbReference type="AlphaFoldDB" id="A0A9P0TUD9"/>
<comment type="catalytic activity">
    <reaction evidence="16">
        <text>12-(9Z-hexadecenoyloxy)-octadecanoate + H2O = 12-hydroxyoctadecanoate + (9Z)-hexadecenoate + H(+)</text>
        <dbReference type="Rhea" id="RHEA:52072"/>
        <dbReference type="ChEBI" id="CHEBI:15377"/>
        <dbReference type="ChEBI" id="CHEBI:15378"/>
        <dbReference type="ChEBI" id="CHEBI:32372"/>
        <dbReference type="ChEBI" id="CHEBI:84201"/>
        <dbReference type="ChEBI" id="CHEBI:136312"/>
    </reaction>
    <physiologicalReaction direction="left-to-right" evidence="16">
        <dbReference type="Rhea" id="RHEA:52073"/>
    </physiologicalReaction>
</comment>
<dbReference type="InterPro" id="IPR006838">
    <property type="entry name" value="ADTRP_AIG1"/>
</dbReference>
<comment type="catalytic activity">
    <reaction evidence="12">
        <text>9-(9Z-octadecenoyloxy)-octadecanoate + H2O = 9-hydroxy-octadecanoate + (9Z)-octadecenoate + H(+)</text>
        <dbReference type="Rhea" id="RHEA:52048"/>
        <dbReference type="ChEBI" id="CHEBI:15377"/>
        <dbReference type="ChEBI" id="CHEBI:15378"/>
        <dbReference type="ChEBI" id="CHEBI:30823"/>
        <dbReference type="ChEBI" id="CHEBI:136282"/>
        <dbReference type="ChEBI" id="CHEBI:136286"/>
    </reaction>
    <physiologicalReaction direction="left-to-right" evidence="12">
        <dbReference type="Rhea" id="RHEA:52049"/>
    </physiologicalReaction>
</comment>